<dbReference type="InterPro" id="IPR004837">
    <property type="entry name" value="NaCa_Exmemb"/>
</dbReference>
<feature type="transmembrane region" description="Helical" evidence="5">
    <location>
        <begin position="105"/>
        <end position="122"/>
    </location>
</feature>
<feature type="transmembrane region" description="Helical" evidence="5">
    <location>
        <begin position="68"/>
        <end position="93"/>
    </location>
</feature>
<evidence type="ECO:0000313" key="8">
    <source>
        <dbReference type="Proteomes" id="UP000234661"/>
    </source>
</evidence>
<evidence type="ECO:0000256" key="5">
    <source>
        <dbReference type="SAM" id="Phobius"/>
    </source>
</evidence>
<dbReference type="InterPro" id="IPR044880">
    <property type="entry name" value="NCX_ion-bd_dom_sf"/>
</dbReference>
<gene>
    <name evidence="7" type="ORF">CWM85_20120</name>
</gene>
<feature type="transmembrane region" description="Helical" evidence="5">
    <location>
        <begin position="35"/>
        <end position="56"/>
    </location>
</feature>
<accession>A0A2J4Z2L1</accession>
<dbReference type="GO" id="GO:0005262">
    <property type="term" value="F:calcium channel activity"/>
    <property type="evidence" value="ECO:0007669"/>
    <property type="project" value="TreeGrafter"/>
</dbReference>
<feature type="transmembrane region" description="Helical" evidence="5">
    <location>
        <begin position="129"/>
        <end position="150"/>
    </location>
</feature>
<dbReference type="PANTHER" id="PTHR10846">
    <property type="entry name" value="SODIUM/POTASSIUM/CALCIUM EXCHANGER"/>
    <property type="match status" value="1"/>
</dbReference>
<organism evidence="7 8">
    <name type="scientific">Klebsiella michiganensis</name>
    <dbReference type="NCBI Taxonomy" id="1134687"/>
    <lineage>
        <taxon>Bacteria</taxon>
        <taxon>Pseudomonadati</taxon>
        <taxon>Pseudomonadota</taxon>
        <taxon>Gammaproteobacteria</taxon>
        <taxon>Enterobacterales</taxon>
        <taxon>Enterobacteriaceae</taxon>
        <taxon>Klebsiella/Raoultella group</taxon>
        <taxon>Klebsiella</taxon>
    </lineage>
</organism>
<dbReference type="Pfam" id="PF01699">
    <property type="entry name" value="Na_Ca_ex"/>
    <property type="match status" value="2"/>
</dbReference>
<comment type="subcellular location">
    <subcellularLocation>
        <location evidence="1">Membrane</location>
        <topology evidence="1">Multi-pass membrane protein</topology>
    </subcellularLocation>
</comment>
<evidence type="ECO:0000256" key="4">
    <source>
        <dbReference type="ARBA" id="ARBA00023136"/>
    </source>
</evidence>
<reference evidence="7 8" key="2">
    <citation type="submission" date="2018-01" db="EMBL/GenBank/DDBJ databases">
        <title>Genomic study of Klebsiella pneumoniae.</title>
        <authorList>
            <person name="Yang Y."/>
            <person name="Bicalho R."/>
        </authorList>
    </citation>
    <scope>NUCLEOTIDE SEQUENCE [LARGE SCALE GENOMIC DNA]</scope>
    <source>
        <strain evidence="7 8">A2</strain>
    </source>
</reference>
<feature type="non-terminal residue" evidence="7">
    <location>
        <position position="253"/>
    </location>
</feature>
<evidence type="ECO:0000256" key="2">
    <source>
        <dbReference type="ARBA" id="ARBA00022692"/>
    </source>
</evidence>
<dbReference type="GO" id="GO:0006874">
    <property type="term" value="P:intracellular calcium ion homeostasis"/>
    <property type="evidence" value="ECO:0007669"/>
    <property type="project" value="TreeGrafter"/>
</dbReference>
<feature type="domain" description="Sodium/calcium exchanger membrane region" evidence="6">
    <location>
        <begin position="4"/>
        <end position="144"/>
    </location>
</feature>
<evidence type="ECO:0000313" key="7">
    <source>
        <dbReference type="EMBL" id="PLM57221.1"/>
    </source>
</evidence>
<evidence type="ECO:0000256" key="1">
    <source>
        <dbReference type="ARBA" id="ARBA00004141"/>
    </source>
</evidence>
<evidence type="ECO:0000259" key="6">
    <source>
        <dbReference type="Pfam" id="PF01699"/>
    </source>
</evidence>
<feature type="transmembrane region" description="Helical" evidence="5">
    <location>
        <begin position="170"/>
        <end position="190"/>
    </location>
</feature>
<dbReference type="PANTHER" id="PTHR10846:SF8">
    <property type="entry name" value="INNER MEMBRANE PROTEIN YRBG"/>
    <property type="match status" value="1"/>
</dbReference>
<evidence type="ECO:0000256" key="3">
    <source>
        <dbReference type="ARBA" id="ARBA00022989"/>
    </source>
</evidence>
<dbReference type="Gene3D" id="1.20.1420.30">
    <property type="entry name" value="NCX, central ion-binding region"/>
    <property type="match status" value="1"/>
</dbReference>
<keyword evidence="2 5" id="KW-0812">Transmembrane</keyword>
<dbReference type="InterPro" id="IPR004481">
    <property type="entry name" value="K/Na/Ca-exchanger"/>
</dbReference>
<reference evidence="7 8" key="1">
    <citation type="submission" date="2017-11" db="EMBL/GenBank/DDBJ databases">
        <authorList>
            <person name="Han C.G."/>
        </authorList>
    </citation>
    <scope>NUCLEOTIDE SEQUENCE [LARGE SCALE GENOMIC DNA]</scope>
    <source>
        <strain evidence="7 8">A2</strain>
    </source>
</reference>
<keyword evidence="4 5" id="KW-0472">Membrane</keyword>
<feature type="domain" description="Sodium/calcium exchanger membrane region" evidence="6">
    <location>
        <begin position="175"/>
        <end position="252"/>
    </location>
</feature>
<dbReference type="AlphaFoldDB" id="A0A2J4Z2L1"/>
<dbReference type="NCBIfam" id="NF008005">
    <property type="entry name" value="PRK10734.1"/>
    <property type="match status" value="1"/>
</dbReference>
<sequence length="253" mass="26756">MLLATALLIIGLLLVVYSADRLVYAASILCRMLGIPPLIIGMTVVSIGTSLPEVIVSAAASLHGQTDLAIGTALGSNITNILLILGLTALFQPFTVHSDILRRELPLMLLVSLLAGFVLYDGQLTRIDGLFLLALAILWLLFTLKIARLAERQGNDSLTREQLAELPREGSLPVALLWLGVAMIVMPMATRMVVDNATVLANFFAISELTVGLTVVAIGTSLPELATAIAGARKGENDIAIGNIIGANILNIV</sequence>
<name>A0A2J4Z2L1_9ENTR</name>
<dbReference type="Proteomes" id="UP000234661">
    <property type="component" value="Unassembled WGS sequence"/>
</dbReference>
<comment type="caution">
    <text evidence="7">The sequence shown here is derived from an EMBL/GenBank/DDBJ whole genome shotgun (WGS) entry which is preliminary data.</text>
</comment>
<protein>
    <submittedName>
        <fullName evidence="7">Calcium/sodium antiporter</fullName>
    </submittedName>
</protein>
<feature type="transmembrane region" description="Helical" evidence="5">
    <location>
        <begin position="197"/>
        <end position="218"/>
    </location>
</feature>
<dbReference type="NCBIfam" id="TIGR00367">
    <property type="entry name" value="calcium/sodium antiporter"/>
    <property type="match status" value="1"/>
</dbReference>
<proteinExistence type="predicted"/>
<keyword evidence="3 5" id="KW-1133">Transmembrane helix</keyword>
<dbReference type="EMBL" id="PIET01000676">
    <property type="protein sequence ID" value="PLM57221.1"/>
    <property type="molecule type" value="Genomic_DNA"/>
</dbReference>
<dbReference type="GO" id="GO:0005886">
    <property type="term" value="C:plasma membrane"/>
    <property type="evidence" value="ECO:0007669"/>
    <property type="project" value="TreeGrafter"/>
</dbReference>
<dbReference type="GO" id="GO:0008273">
    <property type="term" value="F:calcium, potassium:sodium antiporter activity"/>
    <property type="evidence" value="ECO:0007669"/>
    <property type="project" value="TreeGrafter"/>
</dbReference>